<dbReference type="Pfam" id="PF04434">
    <property type="entry name" value="SWIM"/>
    <property type="match status" value="1"/>
</dbReference>
<dbReference type="InterPro" id="IPR007527">
    <property type="entry name" value="Znf_SWIM"/>
</dbReference>
<dbReference type="InterPro" id="IPR001650">
    <property type="entry name" value="Helicase_C-like"/>
</dbReference>
<dbReference type="PROSITE" id="PS51194">
    <property type="entry name" value="HELICASE_CTER"/>
    <property type="match status" value="1"/>
</dbReference>
<evidence type="ECO:0000313" key="7">
    <source>
        <dbReference type="Proteomes" id="UP000051160"/>
    </source>
</evidence>
<organism evidence="6 7">
    <name type="scientific">Secundilactobacillus odoratitofui DSM 19909 = JCM 15043</name>
    <dbReference type="NCBI Taxonomy" id="1423776"/>
    <lineage>
        <taxon>Bacteria</taxon>
        <taxon>Bacillati</taxon>
        <taxon>Bacillota</taxon>
        <taxon>Bacilli</taxon>
        <taxon>Lactobacillales</taxon>
        <taxon>Lactobacillaceae</taxon>
        <taxon>Secundilactobacillus</taxon>
    </lineage>
</organism>
<dbReference type="AlphaFoldDB" id="A0A0R1LSK7"/>
<dbReference type="PANTHER" id="PTHR10799">
    <property type="entry name" value="SNF2/RAD54 HELICASE FAMILY"/>
    <property type="match status" value="1"/>
</dbReference>
<keyword evidence="2" id="KW-0479">Metal-binding</keyword>
<evidence type="ECO:0000256" key="1">
    <source>
        <dbReference type="ARBA" id="ARBA00022801"/>
    </source>
</evidence>
<dbReference type="EMBL" id="AZEE01000027">
    <property type="protein sequence ID" value="KRK98464.1"/>
    <property type="molecule type" value="Genomic_DNA"/>
</dbReference>
<evidence type="ECO:0000256" key="2">
    <source>
        <dbReference type="PROSITE-ProRule" id="PRU00325"/>
    </source>
</evidence>
<dbReference type="InterPro" id="IPR000330">
    <property type="entry name" value="SNF2_N"/>
</dbReference>
<dbReference type="SMART" id="SM00487">
    <property type="entry name" value="DEXDc"/>
    <property type="match status" value="1"/>
</dbReference>
<dbReference type="Gene3D" id="3.40.50.10810">
    <property type="entry name" value="Tandem AAA-ATPase domain"/>
    <property type="match status" value="1"/>
</dbReference>
<dbReference type="InterPro" id="IPR027417">
    <property type="entry name" value="P-loop_NTPase"/>
</dbReference>
<sequence length="1145" mass="129227">MNERDIPNKILARGRTIAREQRLSIDYIDNDQREVNATVNGTYDYGVTVSASGENDYCECPYFPEHGYCKHIAAVLSLLKNQHRPLATLFSSVDRDDHFEEEFPDDFLTRSANFESTLRRHPSAAARIYPNKAQYNLLRSDSKQLTDFLANHPEPTPDSTSVLPNLSQLDPDIERYFARYQPQNRTSSGANFLAQLNLPDQQYFTPITENEVTSQPLDLAVTLTILPYSTDWSSIDLRAFISLHIADQVQHRFYKVANINQFLTIYQQEGNYQTGGKGLFHLSSSVFSEAQVQLLTLLINGSQPEPNRFQGSNNDRNASRLLASGDLARLAPLTEHLNNFDYESTNLRNYDRLKLTDYHAEDGLLTAHVSPSTTGYDFILTSQIDDTLTKDHLVTSGEQLFQLTGPQFERVSDFLDNYEETATFDTQADAGKLQFKTSEIDSLMRLTDYFKQIGTLDELPASIVQPHTTPHFDLSTDSTWLLLKLTFDYQGKLYAKSELDQVPAEQRQFEKERQTEIYLSSLGFTNQNGTWQKAFNTPEKLYQFFIRELPNLQINGVTTVSADLQSRLQSGSQVQSTIDVSEDNGLLSVNFSLSGIDEQDVDQVLQQLDVNRPYIARADGSIMLVDHDLKQLNQALIKLRHQGQLLHGRMQVNAAQALAVQAAVGDTAQFDASFKQLADDLAHPEHFDITDESAVQATLRPYQITGVKWFEMLNSHGFGGILADEMGLGKTLQMITFLNNHLDADHPDLVVSPASLIYNWLAEFHKFAPNVAVAVVDGNKAQRRQIINDTTNTVLITSYNSARRDVELYNQRGLNYLVLDEAQFVKNSTTKTHQQLRQLNRRNTFALSGTPIENRTEELWAIFALVMPGLLPNKTAFRKLTPDDITVRVKPFILRREKEAVLTDLPPKIETNLTNDMTPEQKTVYLAQLQQMQVKVRGMSATKFVKNRVEILAGLTRLRQICDTPALYMDDFTGTSGKLEQLIELLNQAAENNRHVLIFSQFTSMLSIIEEHLAQADLPAYVLKGDTKPKDRLAMVDAFNAGEKAIFLISLKAGGTGLNLTGADMVILVDLWWNPAVEDQATARAHRIGQHHQVDVYRLITQGTIEEQIYKLQEQKRDLVDQILSGTENKGALTEEEIRSILGIS</sequence>
<keyword evidence="7" id="KW-1185">Reference proteome</keyword>
<accession>A0A0R1LSK7</accession>
<dbReference type="InterPro" id="IPR013663">
    <property type="entry name" value="Helicase_SWF/SNF/SWI_bac"/>
</dbReference>
<dbReference type="SUPFAM" id="SSF52540">
    <property type="entry name" value="P-loop containing nucleoside triphosphate hydrolases"/>
    <property type="match status" value="2"/>
</dbReference>
<dbReference type="FunFam" id="3.40.50.300:FF:000533">
    <property type="entry name" value="Helicase, Snf2 family"/>
    <property type="match status" value="1"/>
</dbReference>
<comment type="caution">
    <text evidence="6">The sequence shown here is derived from an EMBL/GenBank/DDBJ whole genome shotgun (WGS) entry which is preliminary data.</text>
</comment>
<proteinExistence type="predicted"/>
<keyword evidence="2" id="KW-0862">Zinc</keyword>
<dbReference type="InterPro" id="IPR038718">
    <property type="entry name" value="SNF2-like_sf"/>
</dbReference>
<dbReference type="InterPro" id="IPR049730">
    <property type="entry name" value="SNF2/RAD54-like_C"/>
</dbReference>
<keyword evidence="2" id="KW-0863">Zinc-finger</keyword>
<dbReference type="InterPro" id="IPR014001">
    <property type="entry name" value="Helicase_ATP-bd"/>
</dbReference>
<feature type="domain" description="Helicase ATP-binding" evidence="4">
    <location>
        <begin position="711"/>
        <end position="869"/>
    </location>
</feature>
<dbReference type="STRING" id="1423776.FD04_GL000195"/>
<dbReference type="PATRIC" id="fig|1423776.4.peg.193"/>
<dbReference type="RefSeq" id="WP_056946777.1">
    <property type="nucleotide sequence ID" value="NZ_AZEE01000027.1"/>
</dbReference>
<dbReference type="Gene3D" id="3.40.50.300">
    <property type="entry name" value="P-loop containing nucleotide triphosphate hydrolases"/>
    <property type="match status" value="1"/>
</dbReference>
<dbReference type="SMART" id="SM00490">
    <property type="entry name" value="HELICc"/>
    <property type="match status" value="1"/>
</dbReference>
<evidence type="ECO:0000313" key="6">
    <source>
        <dbReference type="EMBL" id="KRK98464.1"/>
    </source>
</evidence>
<dbReference type="Pfam" id="PF00176">
    <property type="entry name" value="SNF2-rel_dom"/>
    <property type="match status" value="1"/>
</dbReference>
<dbReference type="CDD" id="cd18793">
    <property type="entry name" value="SF2_C_SNF"/>
    <property type="match status" value="1"/>
</dbReference>
<dbReference type="PROSITE" id="PS51192">
    <property type="entry name" value="HELICASE_ATP_BIND_1"/>
    <property type="match status" value="1"/>
</dbReference>
<name>A0A0R1LSK7_9LACO</name>
<evidence type="ECO:0000259" key="3">
    <source>
        <dbReference type="PROSITE" id="PS50966"/>
    </source>
</evidence>
<evidence type="ECO:0000259" key="4">
    <source>
        <dbReference type="PROSITE" id="PS51192"/>
    </source>
</evidence>
<gene>
    <name evidence="6" type="ORF">FD04_GL000195</name>
</gene>
<dbReference type="GO" id="GO:0005524">
    <property type="term" value="F:ATP binding"/>
    <property type="evidence" value="ECO:0007669"/>
    <property type="project" value="InterPro"/>
</dbReference>
<feature type="domain" description="SWIM-type" evidence="3">
    <location>
        <begin position="45"/>
        <end position="80"/>
    </location>
</feature>
<evidence type="ECO:0000259" key="5">
    <source>
        <dbReference type="PROSITE" id="PS51194"/>
    </source>
</evidence>
<keyword evidence="1" id="KW-0378">Hydrolase</keyword>
<dbReference type="GO" id="GO:0016787">
    <property type="term" value="F:hydrolase activity"/>
    <property type="evidence" value="ECO:0007669"/>
    <property type="project" value="UniProtKB-KW"/>
</dbReference>
<dbReference type="Pfam" id="PF08455">
    <property type="entry name" value="SNF2_assoc"/>
    <property type="match status" value="1"/>
</dbReference>
<reference evidence="6 7" key="1">
    <citation type="journal article" date="2015" name="Genome Announc.">
        <title>Expanding the biotechnology potential of lactobacilli through comparative genomics of 213 strains and associated genera.</title>
        <authorList>
            <person name="Sun Z."/>
            <person name="Harris H.M."/>
            <person name="McCann A."/>
            <person name="Guo C."/>
            <person name="Argimon S."/>
            <person name="Zhang W."/>
            <person name="Yang X."/>
            <person name="Jeffery I.B."/>
            <person name="Cooney J.C."/>
            <person name="Kagawa T.F."/>
            <person name="Liu W."/>
            <person name="Song Y."/>
            <person name="Salvetti E."/>
            <person name="Wrobel A."/>
            <person name="Rasinkangas P."/>
            <person name="Parkhill J."/>
            <person name="Rea M.C."/>
            <person name="O'Sullivan O."/>
            <person name="Ritari J."/>
            <person name="Douillard F.P."/>
            <person name="Paul Ross R."/>
            <person name="Yang R."/>
            <person name="Briner A.E."/>
            <person name="Felis G.E."/>
            <person name="de Vos W.M."/>
            <person name="Barrangou R."/>
            <person name="Klaenhammer T.R."/>
            <person name="Caufield P.W."/>
            <person name="Cui Y."/>
            <person name="Zhang H."/>
            <person name="O'Toole P.W."/>
        </authorList>
    </citation>
    <scope>NUCLEOTIDE SEQUENCE [LARGE SCALE GENOMIC DNA]</scope>
    <source>
        <strain evidence="6 7">DSM 19909</strain>
    </source>
</reference>
<protein>
    <submittedName>
        <fullName evidence="6">Snf2 family protein</fullName>
    </submittedName>
</protein>
<dbReference type="Proteomes" id="UP000051160">
    <property type="component" value="Unassembled WGS sequence"/>
</dbReference>
<dbReference type="GO" id="GO:0008270">
    <property type="term" value="F:zinc ion binding"/>
    <property type="evidence" value="ECO:0007669"/>
    <property type="project" value="UniProtKB-KW"/>
</dbReference>
<dbReference type="PROSITE" id="PS50966">
    <property type="entry name" value="ZF_SWIM"/>
    <property type="match status" value="1"/>
</dbReference>
<dbReference type="Pfam" id="PF00271">
    <property type="entry name" value="Helicase_C"/>
    <property type="match status" value="1"/>
</dbReference>
<feature type="domain" description="Helicase C-terminal" evidence="5">
    <location>
        <begin position="978"/>
        <end position="1139"/>
    </location>
</feature>